<name>A0A556C933_BREAU</name>
<comment type="cofactor">
    <cofactor evidence="1">
        <name>FAD</name>
        <dbReference type="ChEBI" id="CHEBI:57692"/>
    </cofactor>
</comment>
<keyword evidence="5" id="KW-1133">Transmembrane helix</keyword>
<protein>
    <submittedName>
        <fullName evidence="7">N-methyl-L-tryptophan oxidase</fullName>
        <ecNumber evidence="7">1.5.3.2</ecNumber>
    </submittedName>
</protein>
<dbReference type="GO" id="GO:0050660">
    <property type="term" value="F:flavin adenine dinucleotide binding"/>
    <property type="evidence" value="ECO:0007669"/>
    <property type="project" value="InterPro"/>
</dbReference>
<proteinExistence type="predicted"/>
<evidence type="ECO:0000256" key="4">
    <source>
        <dbReference type="ARBA" id="ARBA00023002"/>
    </source>
</evidence>
<keyword evidence="2" id="KW-0285">Flavoprotein</keyword>
<comment type="caution">
    <text evidence="7">The sequence shown here is derived from an EMBL/GenBank/DDBJ whole genome shotgun (WGS) entry which is preliminary data.</text>
</comment>
<keyword evidence="5" id="KW-0472">Membrane</keyword>
<dbReference type="InterPro" id="IPR045170">
    <property type="entry name" value="MTOX"/>
</dbReference>
<dbReference type="PANTHER" id="PTHR10961:SF7">
    <property type="entry name" value="FAD DEPENDENT OXIDOREDUCTASE DOMAIN-CONTAINING PROTEIN"/>
    <property type="match status" value="1"/>
</dbReference>
<dbReference type="InterPro" id="IPR036188">
    <property type="entry name" value="FAD/NAD-bd_sf"/>
</dbReference>
<dbReference type="Pfam" id="PF01266">
    <property type="entry name" value="DAO"/>
    <property type="match status" value="1"/>
</dbReference>
<dbReference type="Gene3D" id="3.50.50.60">
    <property type="entry name" value="FAD/NAD(P)-binding domain"/>
    <property type="match status" value="1"/>
</dbReference>
<evidence type="ECO:0000259" key="6">
    <source>
        <dbReference type="Pfam" id="PF01266"/>
    </source>
</evidence>
<dbReference type="PANTHER" id="PTHR10961">
    <property type="entry name" value="PEROXISOMAL SARCOSINE OXIDASE"/>
    <property type="match status" value="1"/>
</dbReference>
<dbReference type="NCBIfam" id="NF008425">
    <property type="entry name" value="PRK11259.1"/>
    <property type="match status" value="1"/>
</dbReference>
<feature type="domain" description="FAD dependent oxidoreductase" evidence="6">
    <location>
        <begin position="35"/>
        <end position="385"/>
    </location>
</feature>
<dbReference type="AlphaFoldDB" id="A0A556C933"/>
<dbReference type="InterPro" id="IPR006076">
    <property type="entry name" value="FAD-dep_OxRdtase"/>
</dbReference>
<evidence type="ECO:0000313" key="7">
    <source>
        <dbReference type="EMBL" id="TSI13957.1"/>
    </source>
</evidence>
<evidence type="ECO:0000256" key="3">
    <source>
        <dbReference type="ARBA" id="ARBA00022827"/>
    </source>
</evidence>
<dbReference type="EMBL" id="VLTK01000010">
    <property type="protein sequence ID" value="TSI13957.1"/>
    <property type="molecule type" value="Genomic_DNA"/>
</dbReference>
<keyword evidence="8" id="KW-1185">Reference proteome</keyword>
<evidence type="ECO:0000313" key="8">
    <source>
        <dbReference type="Proteomes" id="UP000316406"/>
    </source>
</evidence>
<sequence>MTSRNLSASMSEGAIEDEAHELVSHRRNRRMRSPRVAVVGIGSMGSMALWQLAKAGIDVVGFEQYGLAHERSAAGGESRMFRTAYMEGADYVPLLKTSRRLWQELEAETGQNLLTLNGALMIGPREDPRIANVIRSVEDFEIDHVVLDRAETMARYPQHRLEDGEISVLDREGGVIRPELAVLTAAERAAALGATIHDHTQVEAIDEKPAGVQITAGGKVHEFDKVIVTAGPWTARVFPQFSAHLVSKKIVMTWYLSDRLHEYTPDAFPAFGRVGGEIQTFGIPSLEGTMTKIGSVNTFGDVVLPEQLHRDVDLAELDAINREVARCHPGLRTTPSRVSVHMDAYTSDEHALVGPVPGSSQVFVLGGYSGHGFKMAPVMGEIAKDLAMSGSTSHSIGHLSPARFSA</sequence>
<dbReference type="Proteomes" id="UP000316406">
    <property type="component" value="Unassembled WGS sequence"/>
</dbReference>
<feature type="transmembrane region" description="Helical" evidence="5">
    <location>
        <begin position="36"/>
        <end position="53"/>
    </location>
</feature>
<evidence type="ECO:0000256" key="5">
    <source>
        <dbReference type="SAM" id="Phobius"/>
    </source>
</evidence>
<evidence type="ECO:0000256" key="1">
    <source>
        <dbReference type="ARBA" id="ARBA00001974"/>
    </source>
</evidence>
<keyword evidence="5" id="KW-0812">Transmembrane</keyword>
<accession>A0A556C933</accession>
<dbReference type="SUPFAM" id="SSF51905">
    <property type="entry name" value="FAD/NAD(P)-binding domain"/>
    <property type="match status" value="1"/>
</dbReference>
<reference evidence="7 8" key="1">
    <citation type="submission" date="2019-07" db="EMBL/GenBank/DDBJ databases">
        <title>Draft genome sequence of Brevibacterium aurantiacum XU54 isolated from Xinjiang China.</title>
        <authorList>
            <person name="Xu X."/>
        </authorList>
    </citation>
    <scope>NUCLEOTIDE SEQUENCE [LARGE SCALE GENOMIC DNA]</scope>
    <source>
        <strain evidence="7 8">XU54</strain>
    </source>
</reference>
<dbReference type="GO" id="GO:0008115">
    <property type="term" value="F:sarcosine oxidase activity"/>
    <property type="evidence" value="ECO:0007669"/>
    <property type="project" value="TreeGrafter"/>
</dbReference>
<dbReference type="GO" id="GO:0050131">
    <property type="term" value="F:N-methyl-L-amino-acid oxidase activity"/>
    <property type="evidence" value="ECO:0007669"/>
    <property type="project" value="UniProtKB-EC"/>
</dbReference>
<evidence type="ECO:0000256" key="2">
    <source>
        <dbReference type="ARBA" id="ARBA00022630"/>
    </source>
</evidence>
<dbReference type="Gene3D" id="3.30.9.10">
    <property type="entry name" value="D-Amino Acid Oxidase, subunit A, domain 2"/>
    <property type="match status" value="1"/>
</dbReference>
<dbReference type="EC" id="1.5.3.2" evidence="7"/>
<keyword evidence="3" id="KW-0274">FAD</keyword>
<keyword evidence="4 7" id="KW-0560">Oxidoreductase</keyword>
<gene>
    <name evidence="7" type="primary">solA</name>
    <name evidence="7" type="ORF">FO013_16755</name>
</gene>
<dbReference type="OrthoDB" id="9806257at2"/>
<organism evidence="7 8">
    <name type="scientific">Brevibacterium aurantiacum</name>
    <dbReference type="NCBI Taxonomy" id="273384"/>
    <lineage>
        <taxon>Bacteria</taxon>
        <taxon>Bacillati</taxon>
        <taxon>Actinomycetota</taxon>
        <taxon>Actinomycetes</taxon>
        <taxon>Micrococcales</taxon>
        <taxon>Brevibacteriaceae</taxon>
        <taxon>Brevibacterium</taxon>
    </lineage>
</organism>